<dbReference type="EC" id="1.4.3.23" evidence="2"/>
<keyword evidence="2" id="KW-0560">Oxidoreductase</keyword>
<dbReference type="RefSeq" id="WP_079412572.1">
    <property type="nucleotide sequence ID" value="NZ_MZGW01000005.1"/>
</dbReference>
<dbReference type="PANTHER" id="PTHR10742">
    <property type="entry name" value="FLAVIN MONOAMINE OXIDASE"/>
    <property type="match status" value="1"/>
</dbReference>
<evidence type="ECO:0000313" key="2">
    <source>
        <dbReference type="EMBL" id="OPJ55389.1"/>
    </source>
</evidence>
<dbReference type="Gene3D" id="3.50.50.60">
    <property type="entry name" value="FAD/NAD(P)-binding domain"/>
    <property type="match status" value="1"/>
</dbReference>
<dbReference type="GO" id="GO:0016491">
    <property type="term" value="F:oxidoreductase activity"/>
    <property type="evidence" value="ECO:0007669"/>
    <property type="project" value="UniProtKB-KW"/>
</dbReference>
<dbReference type="Gene3D" id="3.90.660.10">
    <property type="match status" value="1"/>
</dbReference>
<dbReference type="PANTHER" id="PTHR10742:SF410">
    <property type="entry name" value="LYSINE-SPECIFIC HISTONE DEMETHYLASE 2"/>
    <property type="match status" value="1"/>
</dbReference>
<dbReference type="InterPro" id="IPR002937">
    <property type="entry name" value="Amino_oxidase"/>
</dbReference>
<sequence length="546" mass="63893">MRQYLQPLNPTKDERHKLLRNSLKEVDRLEDYENIIKLLGVPEDITSIAKEGEFKDIKIGIIGAGLAGLSSAFELRKLGCDITIFDPIEDRVGGRVYTHYFDKDKKYYGELGPMRIPISHDVTWHYINLFNLNTRPFIQYNENAYIYVRDTRVKNDPKGKNVMEKIYPQFNLREWERNTPWMELAEHGLVKPLYSIYPQNRKDILRIREKYNPQILYWDKLNIRQVLELSGLSQEAIDLLGRLMPLAGSFYYINYMEVLEEEYPLYFSYLYEIIGGFSHLPNAFYKSLSSQNPKEYDNSIKNIGKVKFKLGNYVSGIYRSNKHNKVILKFKDKTSSEFQEEFDYVVCAIPFSALRAVEIYPSFTNRKMQAIRELNYSNSQKTLFLCNRRFWEEDGIKGGGSYTDLPIASIWYPSDFNKDRGVLLASYNFNLESTRLGSLEDNIRFEEIKRQVEKVNGKRRGYLDDIVEDYKTIQWDTEPWFRGAFCRFTPEQKRIFSYSAASSEYNDRVFFAGEHISPNHGWMQGALSTGMKAANDIAKNIKKGLS</sequence>
<evidence type="ECO:0000313" key="3">
    <source>
        <dbReference type="Proteomes" id="UP000190140"/>
    </source>
</evidence>
<dbReference type="AlphaFoldDB" id="A0A1V4I685"/>
<dbReference type="InterPro" id="IPR036188">
    <property type="entry name" value="FAD/NAD-bd_sf"/>
</dbReference>
<dbReference type="SUPFAM" id="SSF51905">
    <property type="entry name" value="FAD/NAD(P)-binding domain"/>
    <property type="match status" value="1"/>
</dbReference>
<gene>
    <name evidence="2" type="primary">rebO</name>
    <name evidence="2" type="ORF">CLOTH_14470</name>
</gene>
<keyword evidence="3" id="KW-1185">Reference proteome</keyword>
<dbReference type="InterPro" id="IPR050281">
    <property type="entry name" value="Flavin_monoamine_oxidase"/>
</dbReference>
<accession>A0A1V4I685</accession>
<dbReference type="SUPFAM" id="SSF54373">
    <property type="entry name" value="FAD-linked reductases, C-terminal domain"/>
    <property type="match status" value="1"/>
</dbReference>
<dbReference type="Pfam" id="PF01593">
    <property type="entry name" value="Amino_oxidase"/>
    <property type="match status" value="1"/>
</dbReference>
<feature type="domain" description="Amine oxidase" evidence="1">
    <location>
        <begin position="66"/>
        <end position="537"/>
    </location>
</feature>
<protein>
    <submittedName>
        <fullName evidence="2">Flavin-dependent L-tryptophan oxidase RebO</fullName>
        <ecNumber evidence="2">1.4.3.23</ecNumber>
    </submittedName>
</protein>
<evidence type="ECO:0000259" key="1">
    <source>
        <dbReference type="Pfam" id="PF01593"/>
    </source>
</evidence>
<dbReference type="Gene3D" id="1.20.1440.240">
    <property type="match status" value="1"/>
</dbReference>
<dbReference type="Proteomes" id="UP000190140">
    <property type="component" value="Unassembled WGS sequence"/>
</dbReference>
<dbReference type="EMBL" id="MZGW01000005">
    <property type="protein sequence ID" value="OPJ55389.1"/>
    <property type="molecule type" value="Genomic_DNA"/>
</dbReference>
<dbReference type="STRING" id="29349.CLOTH_14470"/>
<comment type="caution">
    <text evidence="2">The sequence shown here is derived from an EMBL/GenBank/DDBJ whole genome shotgun (WGS) entry which is preliminary data.</text>
</comment>
<dbReference type="OrthoDB" id="25353at2"/>
<reference evidence="2 3" key="1">
    <citation type="submission" date="2017-03" db="EMBL/GenBank/DDBJ databases">
        <title>Genome sequence of Clostridium thermoalcaliphilum DSM 7309.</title>
        <authorList>
            <person name="Poehlein A."/>
            <person name="Daniel R."/>
        </authorList>
    </citation>
    <scope>NUCLEOTIDE SEQUENCE [LARGE SCALE GENOMIC DNA]</scope>
    <source>
        <strain evidence="2 3">DSM 7309</strain>
    </source>
</reference>
<proteinExistence type="predicted"/>
<organism evidence="2 3">
    <name type="scientific">Alkalithermobacter paradoxus</name>
    <dbReference type="NCBI Taxonomy" id="29349"/>
    <lineage>
        <taxon>Bacteria</taxon>
        <taxon>Bacillati</taxon>
        <taxon>Bacillota</taxon>
        <taxon>Clostridia</taxon>
        <taxon>Peptostreptococcales</taxon>
        <taxon>Tepidibacteraceae</taxon>
        <taxon>Alkalithermobacter</taxon>
    </lineage>
</organism>
<name>A0A1V4I685_9FIRM</name>